<keyword evidence="3" id="KW-1185">Reference proteome</keyword>
<gene>
    <name evidence="2" type="ORF">Pla133_24720</name>
</gene>
<proteinExistence type="predicted"/>
<accession>A0A518BK84</accession>
<dbReference type="AlphaFoldDB" id="A0A518BK84"/>
<keyword evidence="1" id="KW-0472">Membrane</keyword>
<name>A0A518BK84_9BACT</name>
<protein>
    <submittedName>
        <fullName evidence="2">Uncharacterized protein</fullName>
    </submittedName>
</protein>
<keyword evidence="1" id="KW-1133">Transmembrane helix</keyword>
<keyword evidence="1" id="KW-0812">Transmembrane</keyword>
<feature type="transmembrane region" description="Helical" evidence="1">
    <location>
        <begin position="14"/>
        <end position="34"/>
    </location>
</feature>
<sequence length="52" mass="5593">MNNETDRGFLAENWLWIVVPFLLVVGGLTALMVATGSGGEEDDGGAFVYNVF</sequence>
<reference evidence="2 3" key="1">
    <citation type="submission" date="2019-02" db="EMBL/GenBank/DDBJ databases">
        <title>Deep-cultivation of Planctomycetes and their phenomic and genomic characterization uncovers novel biology.</title>
        <authorList>
            <person name="Wiegand S."/>
            <person name="Jogler M."/>
            <person name="Boedeker C."/>
            <person name="Pinto D."/>
            <person name="Vollmers J."/>
            <person name="Rivas-Marin E."/>
            <person name="Kohn T."/>
            <person name="Peeters S.H."/>
            <person name="Heuer A."/>
            <person name="Rast P."/>
            <person name="Oberbeckmann S."/>
            <person name="Bunk B."/>
            <person name="Jeske O."/>
            <person name="Meyerdierks A."/>
            <person name="Storesund J.E."/>
            <person name="Kallscheuer N."/>
            <person name="Luecker S."/>
            <person name="Lage O.M."/>
            <person name="Pohl T."/>
            <person name="Merkel B.J."/>
            <person name="Hornburger P."/>
            <person name="Mueller R.-W."/>
            <person name="Bruemmer F."/>
            <person name="Labrenz M."/>
            <person name="Spormann A.M."/>
            <person name="Op den Camp H."/>
            <person name="Overmann J."/>
            <person name="Amann R."/>
            <person name="Jetten M.S.M."/>
            <person name="Mascher T."/>
            <person name="Medema M.H."/>
            <person name="Devos D.P."/>
            <person name="Kaster A.-K."/>
            <person name="Ovreas L."/>
            <person name="Rohde M."/>
            <person name="Galperin M.Y."/>
            <person name="Jogler C."/>
        </authorList>
    </citation>
    <scope>NUCLEOTIDE SEQUENCE [LARGE SCALE GENOMIC DNA]</scope>
    <source>
        <strain evidence="2 3">Pla133</strain>
    </source>
</reference>
<dbReference type="KEGG" id="pbap:Pla133_24720"/>
<dbReference type="Proteomes" id="UP000316921">
    <property type="component" value="Chromosome"/>
</dbReference>
<organism evidence="2 3">
    <name type="scientific">Engelhardtia mirabilis</name>
    <dbReference type="NCBI Taxonomy" id="2528011"/>
    <lineage>
        <taxon>Bacteria</taxon>
        <taxon>Pseudomonadati</taxon>
        <taxon>Planctomycetota</taxon>
        <taxon>Planctomycetia</taxon>
        <taxon>Planctomycetia incertae sedis</taxon>
        <taxon>Engelhardtia</taxon>
    </lineage>
</organism>
<evidence type="ECO:0000313" key="3">
    <source>
        <dbReference type="Proteomes" id="UP000316921"/>
    </source>
</evidence>
<evidence type="ECO:0000256" key="1">
    <source>
        <dbReference type="SAM" id="Phobius"/>
    </source>
</evidence>
<dbReference type="RefSeq" id="WP_419192415.1">
    <property type="nucleotide sequence ID" value="NZ_CP036287.1"/>
</dbReference>
<dbReference type="EMBL" id="CP036287">
    <property type="protein sequence ID" value="QDU67390.1"/>
    <property type="molecule type" value="Genomic_DNA"/>
</dbReference>
<evidence type="ECO:0000313" key="2">
    <source>
        <dbReference type="EMBL" id="QDU67390.1"/>
    </source>
</evidence>